<dbReference type="Pfam" id="PF08064">
    <property type="entry name" value="UME"/>
    <property type="match status" value="1"/>
</dbReference>
<evidence type="ECO:0000256" key="10">
    <source>
        <dbReference type="ARBA" id="ARBA00023204"/>
    </source>
</evidence>
<dbReference type="Gene3D" id="1.10.1070.11">
    <property type="entry name" value="Phosphatidylinositol 3-/4-kinase, catalytic domain"/>
    <property type="match status" value="1"/>
</dbReference>
<dbReference type="InterPro" id="IPR056802">
    <property type="entry name" value="ATR-like_M-HEAT"/>
</dbReference>
<evidence type="ECO:0000256" key="5">
    <source>
        <dbReference type="ARBA" id="ARBA00022679"/>
    </source>
</evidence>
<comment type="similarity">
    <text evidence="2">Belongs to the PI3/PI4-kinase family. ATM subfamily.</text>
</comment>
<dbReference type="SMART" id="SM00802">
    <property type="entry name" value="UME"/>
    <property type="match status" value="1"/>
</dbReference>
<dbReference type="STRING" id="1314674.A0A0D7BJG7"/>
<evidence type="ECO:0000256" key="3">
    <source>
        <dbReference type="ARBA" id="ARBA00012513"/>
    </source>
</evidence>
<keyword evidence="18" id="KW-1185">Reference proteome</keyword>
<dbReference type="EC" id="2.7.11.1" evidence="3"/>
<evidence type="ECO:0000259" key="15">
    <source>
        <dbReference type="PROSITE" id="PS51189"/>
    </source>
</evidence>
<dbReference type="GO" id="GO:0005694">
    <property type="term" value="C:chromosome"/>
    <property type="evidence" value="ECO:0007669"/>
    <property type="project" value="TreeGrafter"/>
</dbReference>
<dbReference type="InterPro" id="IPR036940">
    <property type="entry name" value="PI3/4_kinase_cat_sf"/>
</dbReference>
<evidence type="ECO:0000259" key="14">
    <source>
        <dbReference type="PROSITE" id="PS50290"/>
    </source>
</evidence>
<dbReference type="InterPro" id="IPR057564">
    <property type="entry name" value="HEAT_ATR"/>
</dbReference>
<dbReference type="GO" id="GO:0000723">
    <property type="term" value="P:telomere maintenance"/>
    <property type="evidence" value="ECO:0007669"/>
    <property type="project" value="TreeGrafter"/>
</dbReference>
<dbReference type="InterPro" id="IPR011989">
    <property type="entry name" value="ARM-like"/>
</dbReference>
<gene>
    <name evidence="17" type="ORF">CYLTODRAFT_347818</name>
</gene>
<keyword evidence="6" id="KW-0547">Nucleotide-binding</keyword>
<dbReference type="InterPro" id="IPR003152">
    <property type="entry name" value="FATC_dom"/>
</dbReference>
<dbReference type="EMBL" id="KN880469">
    <property type="protein sequence ID" value="KIY70380.1"/>
    <property type="molecule type" value="Genomic_DNA"/>
</dbReference>
<organism evidence="17 18">
    <name type="scientific">Cylindrobasidium torrendii FP15055 ss-10</name>
    <dbReference type="NCBI Taxonomy" id="1314674"/>
    <lineage>
        <taxon>Eukaryota</taxon>
        <taxon>Fungi</taxon>
        <taxon>Dikarya</taxon>
        <taxon>Basidiomycota</taxon>
        <taxon>Agaricomycotina</taxon>
        <taxon>Agaricomycetes</taxon>
        <taxon>Agaricomycetidae</taxon>
        <taxon>Agaricales</taxon>
        <taxon>Marasmiineae</taxon>
        <taxon>Physalacriaceae</taxon>
        <taxon>Cylindrobasidium</taxon>
    </lineage>
</organism>
<keyword evidence="4" id="KW-0723">Serine/threonine-protein kinase</keyword>
<dbReference type="PROSITE" id="PS50290">
    <property type="entry name" value="PI3_4_KINASE_3"/>
    <property type="match status" value="1"/>
</dbReference>
<dbReference type="Proteomes" id="UP000054007">
    <property type="component" value="Unassembled WGS sequence"/>
</dbReference>
<dbReference type="Gene3D" id="1.25.40.10">
    <property type="entry name" value="Tetratricopeptide repeat domain"/>
    <property type="match status" value="1"/>
</dbReference>
<keyword evidence="5" id="KW-0808">Transferase</keyword>
<keyword evidence="8" id="KW-0418">Kinase</keyword>
<feature type="domain" description="FAT" evidence="15">
    <location>
        <begin position="875"/>
        <end position="1435"/>
    </location>
</feature>
<dbReference type="InterPro" id="IPR011009">
    <property type="entry name" value="Kinase-like_dom_sf"/>
</dbReference>
<dbReference type="SUPFAM" id="SSF48452">
    <property type="entry name" value="TPR-like"/>
    <property type="match status" value="1"/>
</dbReference>
<dbReference type="SMART" id="SM01343">
    <property type="entry name" value="FATC"/>
    <property type="match status" value="1"/>
</dbReference>
<comment type="subcellular location">
    <subcellularLocation>
        <location evidence="1">Nucleus</location>
    </subcellularLocation>
</comment>
<name>A0A0D7BJG7_9AGAR</name>
<evidence type="ECO:0000256" key="13">
    <source>
        <dbReference type="ARBA" id="ARBA00048679"/>
    </source>
</evidence>
<dbReference type="PANTHER" id="PTHR11139">
    <property type="entry name" value="ATAXIA TELANGIECTASIA MUTATED ATM -RELATED"/>
    <property type="match status" value="1"/>
</dbReference>
<evidence type="ECO:0000256" key="6">
    <source>
        <dbReference type="ARBA" id="ARBA00022741"/>
    </source>
</evidence>
<dbReference type="GO" id="GO:0004674">
    <property type="term" value="F:protein serine/threonine kinase activity"/>
    <property type="evidence" value="ECO:0007669"/>
    <property type="project" value="UniProtKB-KW"/>
</dbReference>
<dbReference type="PROSITE" id="PS51190">
    <property type="entry name" value="FATC"/>
    <property type="match status" value="1"/>
</dbReference>
<sequence length="1891" mass="213061">MVLPLYHAYTKSMFTGNKDDSPLQVRKAAFKCTSKIIKHGAFDKSLLAEQNEFRYILHGLEDPSRSVRLAAGYALRSLAECFAQLPTQQFGILFDWIDTISDSTTPSGRETLVLTMGILAESKQSSIQQRALQFLILEMKRTNPFSKAQAASEIFRLSRLRAIASWRMYLPFIEDIAPCLLSLSKHYPRIIDDACNVLSIAPRQFHERTIRYTLPEIIAKHDIGALEDVTDGLGIPIGRLLFTHGAAILTHLYMMDTGHMPSLEWMARRMDDAANGRGGINAQSVTRSFIADLLPRLAIKLGDADATVGKQAEIAIKRVAKVFHSVSVEGKPGRTSVTPDMATFLQGHLLTIIARLNDVLSEALEKSNLATKQSALRGLGALIELVQSSSIKQHAPQIMVTLQTMINLPVTAASALDVWLKFLKTLAAEDETVTTIYFGTTSATLAYLWPRFSDKLRGLAQLIFDYMIKLGHGHPDTLRDVVSLSGVPGLEKHARYLEKSRRGWTAAMKFQNILDRLDSPNIVVAIQSLVELKAFFTTEQEFATSLTLGDSFDPAVGQLITRLFMNAAREGDDTETLRLLAFECIGILGAVDPDRTLFPTQRASMVLLENFDDGNENEEFACHVLVNLLVPAFRSTSETTYQSRLAFSIQMILKQCGFTPDLLKTDEIPKASPLMRSRKRWRALEQHVVETVTPFLAGKFSYEPQASRQTQSPIYPCKSTYREWTQLWTEHLMSLVKADSAAGAIFRPLYASVNHNDVFVAHSLLPHLVLHHLLSGDGDVVEGIRLELTTVLEDQVNLDSTSTSDKRLLSAQAVFILLDHLNRWLRLARQKRNTTQRQAERQGNSKEARRMRAELARWDKHLEQIESILSINDALMAKAAFKSKSYARALMSFEHQAVAMQHNNSPELPALYEKMHELYSHLDEPDGMEGLSTMIPAPSLEHQTLEHQAMGRWTSAQSCWEVRLQQSPDNLDCHLGLLRCLRNLGHYDTLSTHVRGVLVRRPEWGHALARYQVESAWMMGAWDEVRIICEENEQSDPELALGRLILAIHSGDTAAIKEALSTARLILGAPIAAAGVDGYRRTYDSVLDLHLIHELADIYNFMSHPKSMRDEKARVVGLNKFREVLTARLEATLPTFRNREPILSMRRTAFRLSPSEYAKTETDKSWLATAKIARRSNQMQVAYSALLQAQSSGYAGAFIESAKVMKGTDSSGAVAQLRKSMQLFNQDLTNDRHAIAGETDAERQLMKAKAMTLLARWKCELQMSDAKDLSDEFQAAAKIAMEWESGHFYFGQFQDVCYKGLHRKDRIVLGFRRMATVIDSYANAIKCGSKFIYQTVPRFLSIWWEMNKLHADGACPLDGQKDYIKLVNQVNSAADIAFRQAPAYQWYTAFPQIVSRIGADFPDDKYEKYWQTLIVRILNEYPEQAIWLFVATLNSKDKRREERARNIKDIIKACKTSGPPNAKTYMTQCTKLTTDFLTLIEYTPSKEVSRMDMEHYSPGLLRLSKNSKVIIPLIESLTIRLPASSSTRDTRYQPFPPNLPTFQDFERDVPVMSSLARPKKISATGSNGQRYAFLGKPLDDLRKDARVMDLFNIINKLLNTNPDSRKRQLHIRTYGVMPLNETCGLIQWIPKTLTVRSALNPNLLSQKDGDKLNKLPDDNDAVIMFRKICAVYVPYFAWFVETFPEPSAWLAARIAYARTLAVMSIVGYILGLGDRHCENILLDVNTGEVMHVDFNVLFDKGKHLKIAERVPFRLTRNILDGLGITGSEGPYRVACELAMDIVRNNMDPLVAVLEAFVHDPLSEFNEDKVKDVREQALKVAILPNRADMSIEEIAKSVLDVVKCKLRGEYGGWTSDFQGKPKPTKELVSHLIADATNEVYLARMYSGWAAYL</sequence>
<dbReference type="PANTHER" id="PTHR11139:SF125">
    <property type="entry name" value="SERINE_THREONINE-PROTEIN KINASE MEC1"/>
    <property type="match status" value="1"/>
</dbReference>
<proteinExistence type="inferred from homology"/>
<dbReference type="Gene3D" id="1.25.10.10">
    <property type="entry name" value="Leucine-rich Repeat Variant"/>
    <property type="match status" value="2"/>
</dbReference>
<feature type="domain" description="FATC" evidence="16">
    <location>
        <begin position="1859"/>
        <end position="1891"/>
    </location>
</feature>
<dbReference type="InterPro" id="IPR000403">
    <property type="entry name" value="PI3/4_kinase_cat_dom"/>
</dbReference>
<dbReference type="InterPro" id="IPR011990">
    <property type="entry name" value="TPR-like_helical_dom_sf"/>
</dbReference>
<dbReference type="Pfam" id="PF02260">
    <property type="entry name" value="FATC"/>
    <property type="match status" value="1"/>
</dbReference>
<keyword evidence="10" id="KW-0234">DNA repair</keyword>
<dbReference type="PROSITE" id="PS00916">
    <property type="entry name" value="PI3_4_KINASE_2"/>
    <property type="match status" value="1"/>
</dbReference>
<dbReference type="SUPFAM" id="SSF56112">
    <property type="entry name" value="Protein kinase-like (PK-like)"/>
    <property type="match status" value="1"/>
</dbReference>
<evidence type="ECO:0000256" key="4">
    <source>
        <dbReference type="ARBA" id="ARBA00022527"/>
    </source>
</evidence>
<evidence type="ECO:0000256" key="8">
    <source>
        <dbReference type="ARBA" id="ARBA00022777"/>
    </source>
</evidence>
<dbReference type="InterPro" id="IPR014009">
    <property type="entry name" value="PIK_FAT"/>
</dbReference>
<evidence type="ECO:0000256" key="11">
    <source>
        <dbReference type="ARBA" id="ARBA00023242"/>
    </source>
</evidence>
<dbReference type="GO" id="GO:0000077">
    <property type="term" value="P:DNA damage checkpoint signaling"/>
    <property type="evidence" value="ECO:0007669"/>
    <property type="project" value="TreeGrafter"/>
</dbReference>
<evidence type="ECO:0000313" key="17">
    <source>
        <dbReference type="EMBL" id="KIY70380.1"/>
    </source>
</evidence>
<dbReference type="InterPro" id="IPR050517">
    <property type="entry name" value="DDR_Repair_Kinase"/>
</dbReference>
<feature type="domain" description="PI3K/PI4K catalytic" evidence="14">
    <location>
        <begin position="1545"/>
        <end position="1849"/>
    </location>
</feature>
<dbReference type="SMART" id="SM00146">
    <property type="entry name" value="PI3Kc"/>
    <property type="match status" value="1"/>
</dbReference>
<evidence type="ECO:0000259" key="16">
    <source>
        <dbReference type="PROSITE" id="PS51190"/>
    </source>
</evidence>
<evidence type="ECO:0000256" key="9">
    <source>
        <dbReference type="ARBA" id="ARBA00022840"/>
    </source>
</evidence>
<dbReference type="Gene3D" id="3.30.1010.10">
    <property type="entry name" value="Phosphatidylinositol 3-kinase Catalytic Subunit, Chain A, domain 4"/>
    <property type="match status" value="1"/>
</dbReference>
<comment type="catalytic activity">
    <reaction evidence="13">
        <text>L-seryl-[protein] + ATP = O-phospho-L-seryl-[protein] + ADP + H(+)</text>
        <dbReference type="Rhea" id="RHEA:17989"/>
        <dbReference type="Rhea" id="RHEA-COMP:9863"/>
        <dbReference type="Rhea" id="RHEA-COMP:11604"/>
        <dbReference type="ChEBI" id="CHEBI:15378"/>
        <dbReference type="ChEBI" id="CHEBI:29999"/>
        <dbReference type="ChEBI" id="CHEBI:30616"/>
        <dbReference type="ChEBI" id="CHEBI:83421"/>
        <dbReference type="ChEBI" id="CHEBI:456216"/>
        <dbReference type="EC" id="2.7.11.1"/>
    </reaction>
</comment>
<dbReference type="Pfam" id="PF02259">
    <property type="entry name" value="FAT"/>
    <property type="match status" value="1"/>
</dbReference>
<keyword evidence="11" id="KW-0539">Nucleus</keyword>
<evidence type="ECO:0000256" key="12">
    <source>
        <dbReference type="ARBA" id="ARBA00047899"/>
    </source>
</evidence>
<dbReference type="Pfam" id="PF00454">
    <property type="entry name" value="PI3_PI4_kinase"/>
    <property type="match status" value="1"/>
</dbReference>
<dbReference type="InterPro" id="IPR016024">
    <property type="entry name" value="ARM-type_fold"/>
</dbReference>
<evidence type="ECO:0000313" key="18">
    <source>
        <dbReference type="Proteomes" id="UP000054007"/>
    </source>
</evidence>
<dbReference type="GO" id="GO:0005524">
    <property type="term" value="F:ATP binding"/>
    <property type="evidence" value="ECO:0007669"/>
    <property type="project" value="UniProtKB-KW"/>
</dbReference>
<evidence type="ECO:0000256" key="2">
    <source>
        <dbReference type="ARBA" id="ARBA00010769"/>
    </source>
</evidence>
<dbReference type="PROSITE" id="PS51189">
    <property type="entry name" value="FAT"/>
    <property type="match status" value="1"/>
</dbReference>
<comment type="catalytic activity">
    <reaction evidence="12">
        <text>L-threonyl-[protein] + ATP = O-phospho-L-threonyl-[protein] + ADP + H(+)</text>
        <dbReference type="Rhea" id="RHEA:46608"/>
        <dbReference type="Rhea" id="RHEA-COMP:11060"/>
        <dbReference type="Rhea" id="RHEA-COMP:11605"/>
        <dbReference type="ChEBI" id="CHEBI:15378"/>
        <dbReference type="ChEBI" id="CHEBI:30013"/>
        <dbReference type="ChEBI" id="CHEBI:30616"/>
        <dbReference type="ChEBI" id="CHEBI:61977"/>
        <dbReference type="ChEBI" id="CHEBI:456216"/>
        <dbReference type="EC" id="2.7.11.1"/>
    </reaction>
</comment>
<keyword evidence="7" id="KW-0227">DNA damage</keyword>
<dbReference type="CDD" id="cd00892">
    <property type="entry name" value="PIKKc_ATR"/>
    <property type="match status" value="1"/>
</dbReference>
<dbReference type="Pfam" id="PF25030">
    <property type="entry name" value="M-HEAT_ATR"/>
    <property type="match status" value="1"/>
</dbReference>
<accession>A0A0D7BJG7</accession>
<evidence type="ECO:0000256" key="1">
    <source>
        <dbReference type="ARBA" id="ARBA00004123"/>
    </source>
</evidence>
<dbReference type="OrthoDB" id="381190at2759"/>
<dbReference type="InterPro" id="IPR012993">
    <property type="entry name" value="UME"/>
</dbReference>
<dbReference type="InterPro" id="IPR018936">
    <property type="entry name" value="PI3/4_kinase_CS"/>
</dbReference>
<keyword evidence="9" id="KW-0067">ATP-binding</keyword>
<reference evidence="17 18" key="1">
    <citation type="journal article" date="2015" name="Fungal Genet. Biol.">
        <title>Evolution of novel wood decay mechanisms in Agaricales revealed by the genome sequences of Fistulina hepatica and Cylindrobasidium torrendii.</title>
        <authorList>
            <person name="Floudas D."/>
            <person name="Held B.W."/>
            <person name="Riley R."/>
            <person name="Nagy L.G."/>
            <person name="Koehler G."/>
            <person name="Ransdell A.S."/>
            <person name="Younus H."/>
            <person name="Chow J."/>
            <person name="Chiniquy J."/>
            <person name="Lipzen A."/>
            <person name="Tritt A."/>
            <person name="Sun H."/>
            <person name="Haridas S."/>
            <person name="LaButti K."/>
            <person name="Ohm R.A."/>
            <person name="Kues U."/>
            <person name="Blanchette R.A."/>
            <person name="Grigoriev I.V."/>
            <person name="Minto R.E."/>
            <person name="Hibbett D.S."/>
        </authorList>
    </citation>
    <scope>NUCLEOTIDE SEQUENCE [LARGE SCALE GENOMIC DNA]</scope>
    <source>
        <strain evidence="17 18">FP15055 ss-10</strain>
    </source>
</reference>
<dbReference type="Pfam" id="PF23593">
    <property type="entry name" value="HEAT_ATR"/>
    <property type="match status" value="1"/>
</dbReference>
<dbReference type="GO" id="GO:0005634">
    <property type="term" value="C:nucleus"/>
    <property type="evidence" value="ECO:0007669"/>
    <property type="project" value="UniProtKB-SubCell"/>
</dbReference>
<dbReference type="SUPFAM" id="SSF48371">
    <property type="entry name" value="ARM repeat"/>
    <property type="match status" value="1"/>
</dbReference>
<evidence type="ECO:0000256" key="7">
    <source>
        <dbReference type="ARBA" id="ARBA00022763"/>
    </source>
</evidence>
<dbReference type="InterPro" id="IPR003151">
    <property type="entry name" value="PIK-rel_kinase_FAT"/>
</dbReference>
<dbReference type="GO" id="GO:0006281">
    <property type="term" value="P:DNA repair"/>
    <property type="evidence" value="ECO:0007669"/>
    <property type="project" value="UniProtKB-KW"/>
</dbReference>
<protein>
    <recommendedName>
        <fullName evidence="3">non-specific serine/threonine protein kinase</fullName>
        <ecNumber evidence="3">2.7.11.1</ecNumber>
    </recommendedName>
</protein>